<protein>
    <submittedName>
        <fullName evidence="1">Uncharacterized protein</fullName>
    </submittedName>
</protein>
<sequence>MLEKDSSDLTKSSSLVIISSTVFGTLSEYRLASFGHLWASTNDDIYMTSGTPVIKPVSTIHHSLKVTRVSLAFLTILVIYVGSLKHALLVESLVVNCRLSSVHPSTLPCERVHRGRESTEMIFGSVVPSYNLMLDGILNSGPANSIIIRVKRVLTASLKGLFRSASPTSTPVTTVWILGRKVPFDLFPGGRSGSRTQGFDVDFERLPEVDPMMPTSVDPMLSPRVPLKPTVILMLRVSDAILRTQSREFRRRAPVSLSEDLPEILSRCLFRTPPSSIIILTIRPLISCSVTHLGLDSFKR</sequence>
<reference evidence="1" key="1">
    <citation type="journal article" date="2019" name="Sci. Rep.">
        <title>Draft genome of Tanacetum cinerariifolium, the natural source of mosquito coil.</title>
        <authorList>
            <person name="Yamashiro T."/>
            <person name="Shiraishi A."/>
            <person name="Satake H."/>
            <person name="Nakayama K."/>
        </authorList>
    </citation>
    <scope>NUCLEOTIDE SEQUENCE</scope>
</reference>
<evidence type="ECO:0000313" key="1">
    <source>
        <dbReference type="EMBL" id="GEU91524.1"/>
    </source>
</evidence>
<name>A0A6L2P3X7_TANCI</name>
<organism evidence="1">
    <name type="scientific">Tanacetum cinerariifolium</name>
    <name type="common">Dalmatian daisy</name>
    <name type="synonym">Chrysanthemum cinerariifolium</name>
    <dbReference type="NCBI Taxonomy" id="118510"/>
    <lineage>
        <taxon>Eukaryota</taxon>
        <taxon>Viridiplantae</taxon>
        <taxon>Streptophyta</taxon>
        <taxon>Embryophyta</taxon>
        <taxon>Tracheophyta</taxon>
        <taxon>Spermatophyta</taxon>
        <taxon>Magnoliopsida</taxon>
        <taxon>eudicotyledons</taxon>
        <taxon>Gunneridae</taxon>
        <taxon>Pentapetalae</taxon>
        <taxon>asterids</taxon>
        <taxon>campanulids</taxon>
        <taxon>Asterales</taxon>
        <taxon>Asteraceae</taxon>
        <taxon>Asteroideae</taxon>
        <taxon>Anthemideae</taxon>
        <taxon>Anthemidinae</taxon>
        <taxon>Tanacetum</taxon>
    </lineage>
</organism>
<dbReference type="AlphaFoldDB" id="A0A6L2P3X7"/>
<proteinExistence type="predicted"/>
<dbReference type="EMBL" id="BKCJ010010424">
    <property type="protein sequence ID" value="GEU91524.1"/>
    <property type="molecule type" value="Genomic_DNA"/>
</dbReference>
<gene>
    <name evidence="1" type="ORF">Tci_063502</name>
</gene>
<accession>A0A6L2P3X7</accession>
<comment type="caution">
    <text evidence="1">The sequence shown here is derived from an EMBL/GenBank/DDBJ whole genome shotgun (WGS) entry which is preliminary data.</text>
</comment>